<organism evidence="1 2">
    <name type="scientific">Coptis chinensis</name>
    <dbReference type="NCBI Taxonomy" id="261450"/>
    <lineage>
        <taxon>Eukaryota</taxon>
        <taxon>Viridiplantae</taxon>
        <taxon>Streptophyta</taxon>
        <taxon>Embryophyta</taxon>
        <taxon>Tracheophyta</taxon>
        <taxon>Spermatophyta</taxon>
        <taxon>Magnoliopsida</taxon>
        <taxon>Ranunculales</taxon>
        <taxon>Ranunculaceae</taxon>
        <taxon>Coptidoideae</taxon>
        <taxon>Coptis</taxon>
    </lineage>
</organism>
<feature type="non-terminal residue" evidence="1">
    <location>
        <position position="1"/>
    </location>
</feature>
<keyword evidence="2" id="KW-1185">Reference proteome</keyword>
<dbReference type="OrthoDB" id="778244at2759"/>
<comment type="caution">
    <text evidence="1">The sequence shown here is derived from an EMBL/GenBank/DDBJ whole genome shotgun (WGS) entry which is preliminary data.</text>
</comment>
<sequence length="95" mass="10567">QAESGGSGGISDTQYLLMFDMDFKLKGMKWVGNVCQKLEIMFEEVEEKLCQDAKFVESQVETVGVNVNKFFAGIVHDFLPPSCTPPAHEIDSVHL</sequence>
<dbReference type="Proteomes" id="UP000631114">
    <property type="component" value="Unassembled WGS sequence"/>
</dbReference>
<gene>
    <name evidence="1" type="ORF">IFM89_022776</name>
</gene>
<proteinExistence type="predicted"/>
<name>A0A835MC26_9MAGN</name>
<dbReference type="EMBL" id="JADFTS010000002">
    <property type="protein sequence ID" value="KAF9621549.1"/>
    <property type="molecule type" value="Genomic_DNA"/>
</dbReference>
<dbReference type="AlphaFoldDB" id="A0A835MC26"/>
<dbReference type="PANTHER" id="PTHR34659">
    <property type="entry name" value="BNAA05G11610D PROTEIN"/>
    <property type="match status" value="1"/>
</dbReference>
<evidence type="ECO:0000313" key="2">
    <source>
        <dbReference type="Proteomes" id="UP000631114"/>
    </source>
</evidence>
<reference evidence="1 2" key="1">
    <citation type="submission" date="2020-10" db="EMBL/GenBank/DDBJ databases">
        <title>The Coptis chinensis genome and diversification of protoberbering-type alkaloids.</title>
        <authorList>
            <person name="Wang B."/>
            <person name="Shu S."/>
            <person name="Song C."/>
            <person name="Liu Y."/>
        </authorList>
    </citation>
    <scope>NUCLEOTIDE SEQUENCE [LARGE SCALE GENOMIC DNA]</scope>
    <source>
        <strain evidence="1">HL-2020</strain>
        <tissue evidence="1">Leaf</tissue>
    </source>
</reference>
<protein>
    <submittedName>
        <fullName evidence="1">Uncharacterized protein</fullName>
    </submittedName>
</protein>
<dbReference type="InterPro" id="IPR053273">
    <property type="entry name" value="CST_Regulator"/>
</dbReference>
<evidence type="ECO:0000313" key="1">
    <source>
        <dbReference type="EMBL" id="KAF9621549.1"/>
    </source>
</evidence>
<accession>A0A835MC26</accession>
<dbReference type="PANTHER" id="PTHR34659:SF1">
    <property type="entry name" value="PROTEIN EGT2"/>
    <property type="match status" value="1"/>
</dbReference>